<dbReference type="InterPro" id="IPR015424">
    <property type="entry name" value="PyrdxlP-dep_Trfase"/>
</dbReference>
<accession>A0A5C5WNQ2</accession>
<evidence type="ECO:0000256" key="3">
    <source>
        <dbReference type="ARBA" id="ARBA00022679"/>
    </source>
</evidence>
<keyword evidence="3 4" id="KW-0808">Transferase</keyword>
<dbReference type="PROSITE" id="PS00105">
    <property type="entry name" value="AA_TRANSFER_CLASS_1"/>
    <property type="match status" value="1"/>
</dbReference>
<dbReference type="Proteomes" id="UP000317243">
    <property type="component" value="Unassembled WGS sequence"/>
</dbReference>
<evidence type="ECO:0000256" key="4">
    <source>
        <dbReference type="RuleBase" id="RU000481"/>
    </source>
</evidence>
<gene>
    <name evidence="6" type="primary">alaC</name>
    <name evidence="6" type="ORF">KOR42_35310</name>
</gene>
<dbReference type="Gene3D" id="3.40.640.10">
    <property type="entry name" value="Type I PLP-dependent aspartate aminotransferase-like (Major domain)"/>
    <property type="match status" value="1"/>
</dbReference>
<evidence type="ECO:0000313" key="6">
    <source>
        <dbReference type="EMBL" id="TWT51643.1"/>
    </source>
</evidence>
<dbReference type="EMBL" id="SIHI01000012">
    <property type="protein sequence ID" value="TWT51643.1"/>
    <property type="molecule type" value="Genomic_DNA"/>
</dbReference>
<evidence type="ECO:0000313" key="7">
    <source>
        <dbReference type="Proteomes" id="UP000317243"/>
    </source>
</evidence>
<dbReference type="CDD" id="cd00609">
    <property type="entry name" value="AAT_like"/>
    <property type="match status" value="1"/>
</dbReference>
<dbReference type="Pfam" id="PF00155">
    <property type="entry name" value="Aminotran_1_2"/>
    <property type="match status" value="1"/>
</dbReference>
<dbReference type="GO" id="GO:0030170">
    <property type="term" value="F:pyridoxal phosphate binding"/>
    <property type="evidence" value="ECO:0007669"/>
    <property type="project" value="InterPro"/>
</dbReference>
<dbReference type="InterPro" id="IPR004839">
    <property type="entry name" value="Aminotransferase_I/II_large"/>
</dbReference>
<dbReference type="GO" id="GO:0008483">
    <property type="term" value="F:transaminase activity"/>
    <property type="evidence" value="ECO:0007669"/>
    <property type="project" value="UniProtKB-KW"/>
</dbReference>
<keyword evidence="2 4" id="KW-0032">Aminotransferase</keyword>
<comment type="similarity">
    <text evidence="4">Belongs to the class-I pyridoxal-phosphate-dependent aminotransferase family.</text>
</comment>
<dbReference type="PANTHER" id="PTHR42832">
    <property type="entry name" value="AMINO ACID AMINOTRANSFERASE"/>
    <property type="match status" value="1"/>
</dbReference>
<dbReference type="InterPro" id="IPR050881">
    <property type="entry name" value="LL-DAP_aminotransferase"/>
</dbReference>
<comment type="cofactor">
    <cofactor evidence="1 4">
        <name>pyridoxal 5'-phosphate</name>
        <dbReference type="ChEBI" id="CHEBI:597326"/>
    </cofactor>
</comment>
<comment type="caution">
    <text evidence="6">The sequence shown here is derived from an EMBL/GenBank/DDBJ whole genome shotgun (WGS) entry which is preliminary data.</text>
</comment>
<dbReference type="PANTHER" id="PTHR42832:SF1">
    <property type="entry name" value="GLUTAMATE-PYRUVATE AMINOTRANSFERASE ALAC"/>
    <property type="match status" value="1"/>
</dbReference>
<dbReference type="InterPro" id="IPR015422">
    <property type="entry name" value="PyrdxlP-dep_Trfase_small"/>
</dbReference>
<dbReference type="SUPFAM" id="SSF53383">
    <property type="entry name" value="PLP-dependent transferases"/>
    <property type="match status" value="1"/>
</dbReference>
<keyword evidence="7" id="KW-1185">Reference proteome</keyword>
<organism evidence="6 7">
    <name type="scientific">Thalassoglobus neptunius</name>
    <dbReference type="NCBI Taxonomy" id="1938619"/>
    <lineage>
        <taxon>Bacteria</taxon>
        <taxon>Pseudomonadati</taxon>
        <taxon>Planctomycetota</taxon>
        <taxon>Planctomycetia</taxon>
        <taxon>Planctomycetales</taxon>
        <taxon>Planctomycetaceae</taxon>
        <taxon>Thalassoglobus</taxon>
    </lineage>
</organism>
<sequence length="415" mass="45863">MNVMRSETEVPVSDNPYSIPVADRLKRLPPYLFGKINKVKYEKRVAGIDVIDLGMGNPTDPPDPLIQEKLAQALQDPKNHRYSVSNGIGNLRSEVAKRYWKRYGVRLNPDDEVIACIGSKEGYSHMCLGLMGPGDTAIVPSPTFPIHMYSVMLAAGNVIALDVRQPDVFLRNVAYTCEHLYPKPKVVVVNFPHNPSSTVIEQDFYVELVKLAKKYGFMVISDFAYADICFDGYFAPSFLSTPGAIDVGVELTSMSKSYSMAGWRIGFCAGNREMVRALATIKGYYDYGIFQAIQIAAIVAMRHCDAAVEGIATEYQGRRDALCDGLERLGWEIDRPKAGMFVWAKIPEPYAQMGSIDFSMKLLEEGGVAVSPGRGFGEDGEGYLRLAIVENTQRLRQAVREIGKCAPLEASRAAS</sequence>
<dbReference type="EC" id="2.6.1.-" evidence="4"/>
<name>A0A5C5WNQ2_9PLAN</name>
<protein>
    <recommendedName>
        <fullName evidence="4">Aminotransferase</fullName>
        <ecNumber evidence="4">2.6.1.-</ecNumber>
    </recommendedName>
</protein>
<proteinExistence type="inferred from homology"/>
<dbReference type="AlphaFoldDB" id="A0A5C5WNQ2"/>
<evidence type="ECO:0000256" key="2">
    <source>
        <dbReference type="ARBA" id="ARBA00022576"/>
    </source>
</evidence>
<reference evidence="6 7" key="1">
    <citation type="submission" date="2019-02" db="EMBL/GenBank/DDBJ databases">
        <title>Deep-cultivation of Planctomycetes and their phenomic and genomic characterization uncovers novel biology.</title>
        <authorList>
            <person name="Wiegand S."/>
            <person name="Jogler M."/>
            <person name="Boedeker C."/>
            <person name="Pinto D."/>
            <person name="Vollmers J."/>
            <person name="Rivas-Marin E."/>
            <person name="Kohn T."/>
            <person name="Peeters S.H."/>
            <person name="Heuer A."/>
            <person name="Rast P."/>
            <person name="Oberbeckmann S."/>
            <person name="Bunk B."/>
            <person name="Jeske O."/>
            <person name="Meyerdierks A."/>
            <person name="Storesund J.E."/>
            <person name="Kallscheuer N."/>
            <person name="Luecker S."/>
            <person name="Lage O.M."/>
            <person name="Pohl T."/>
            <person name="Merkel B.J."/>
            <person name="Hornburger P."/>
            <person name="Mueller R.-W."/>
            <person name="Bruemmer F."/>
            <person name="Labrenz M."/>
            <person name="Spormann A.M."/>
            <person name="Op Den Camp H."/>
            <person name="Overmann J."/>
            <person name="Amann R."/>
            <person name="Jetten M.S.M."/>
            <person name="Mascher T."/>
            <person name="Medema M.H."/>
            <person name="Devos D.P."/>
            <person name="Kaster A.-K."/>
            <person name="Ovreas L."/>
            <person name="Rohde M."/>
            <person name="Galperin M.Y."/>
            <person name="Jogler C."/>
        </authorList>
    </citation>
    <scope>NUCLEOTIDE SEQUENCE [LARGE SCALE GENOMIC DNA]</scope>
    <source>
        <strain evidence="6 7">KOR42</strain>
    </source>
</reference>
<dbReference type="InterPro" id="IPR004838">
    <property type="entry name" value="NHTrfase_class1_PyrdxlP-BS"/>
</dbReference>
<keyword evidence="6" id="KW-0670">Pyruvate</keyword>
<evidence type="ECO:0000259" key="5">
    <source>
        <dbReference type="Pfam" id="PF00155"/>
    </source>
</evidence>
<evidence type="ECO:0000256" key="1">
    <source>
        <dbReference type="ARBA" id="ARBA00001933"/>
    </source>
</evidence>
<dbReference type="InterPro" id="IPR015421">
    <property type="entry name" value="PyrdxlP-dep_Trfase_major"/>
</dbReference>
<dbReference type="Gene3D" id="3.90.1150.10">
    <property type="entry name" value="Aspartate Aminotransferase, domain 1"/>
    <property type="match status" value="1"/>
</dbReference>
<feature type="domain" description="Aminotransferase class I/classII large" evidence="5">
    <location>
        <begin position="49"/>
        <end position="402"/>
    </location>
</feature>